<sequence>MKRIIPSYEKMGLTSTFWSTIVKPFILNRDEYACRKCGTHIKLEIHSKSGKHIDANDLIALCIDCHYKVHGRKRRNVA</sequence>
<accession>A0A0F9BT55</accession>
<reference evidence="1" key="1">
    <citation type="journal article" date="2015" name="Nature">
        <title>Complex archaea that bridge the gap between prokaryotes and eukaryotes.</title>
        <authorList>
            <person name="Spang A."/>
            <person name="Saw J.H."/>
            <person name="Jorgensen S.L."/>
            <person name="Zaremba-Niedzwiedzka K."/>
            <person name="Martijn J."/>
            <person name="Lind A.E."/>
            <person name="van Eijk R."/>
            <person name="Schleper C."/>
            <person name="Guy L."/>
            <person name="Ettema T.J."/>
        </authorList>
    </citation>
    <scope>NUCLEOTIDE SEQUENCE</scope>
</reference>
<comment type="caution">
    <text evidence="1">The sequence shown here is derived from an EMBL/GenBank/DDBJ whole genome shotgun (WGS) entry which is preliminary data.</text>
</comment>
<gene>
    <name evidence="1" type="ORF">LCGC14_2752160</name>
</gene>
<organism evidence="1">
    <name type="scientific">marine sediment metagenome</name>
    <dbReference type="NCBI Taxonomy" id="412755"/>
    <lineage>
        <taxon>unclassified sequences</taxon>
        <taxon>metagenomes</taxon>
        <taxon>ecological metagenomes</taxon>
    </lineage>
</organism>
<evidence type="ECO:0008006" key="2">
    <source>
        <dbReference type="Google" id="ProtNLM"/>
    </source>
</evidence>
<proteinExistence type="predicted"/>
<evidence type="ECO:0000313" key="1">
    <source>
        <dbReference type="EMBL" id="KKK87546.1"/>
    </source>
</evidence>
<protein>
    <recommendedName>
        <fullName evidence="2">HNH nuclease domain-containing protein</fullName>
    </recommendedName>
</protein>
<dbReference type="EMBL" id="LAZR01050351">
    <property type="protein sequence ID" value="KKK87546.1"/>
    <property type="molecule type" value="Genomic_DNA"/>
</dbReference>
<name>A0A0F9BT55_9ZZZZ</name>
<dbReference type="AlphaFoldDB" id="A0A0F9BT55"/>